<comment type="caution">
    <text evidence="2">The sequence shown here is derived from an EMBL/GenBank/DDBJ whole genome shotgun (WGS) entry which is preliminary data.</text>
</comment>
<proteinExistence type="predicted"/>
<evidence type="ECO:0000313" key="3">
    <source>
        <dbReference type="Proteomes" id="UP001369815"/>
    </source>
</evidence>
<organism evidence="2 3">
    <name type="scientific">Daldinia eschscholtzii</name>
    <dbReference type="NCBI Taxonomy" id="292717"/>
    <lineage>
        <taxon>Eukaryota</taxon>
        <taxon>Fungi</taxon>
        <taxon>Dikarya</taxon>
        <taxon>Ascomycota</taxon>
        <taxon>Pezizomycotina</taxon>
        <taxon>Sordariomycetes</taxon>
        <taxon>Xylariomycetidae</taxon>
        <taxon>Xylariales</taxon>
        <taxon>Hypoxylaceae</taxon>
        <taxon>Daldinia</taxon>
    </lineage>
</organism>
<evidence type="ECO:0000313" key="2">
    <source>
        <dbReference type="EMBL" id="KAK6951999.1"/>
    </source>
</evidence>
<dbReference type="EMBL" id="JBANMG010000006">
    <property type="protein sequence ID" value="KAK6951999.1"/>
    <property type="molecule type" value="Genomic_DNA"/>
</dbReference>
<evidence type="ECO:0000256" key="1">
    <source>
        <dbReference type="SAM" id="Coils"/>
    </source>
</evidence>
<keyword evidence="1" id="KW-0175">Coiled coil</keyword>
<accession>A0AAX6MH94</accession>
<protein>
    <submittedName>
        <fullName evidence="2">Uncharacterized protein</fullName>
    </submittedName>
</protein>
<feature type="coiled-coil region" evidence="1">
    <location>
        <begin position="33"/>
        <end position="67"/>
    </location>
</feature>
<dbReference type="Proteomes" id="UP001369815">
    <property type="component" value="Unassembled WGS sequence"/>
</dbReference>
<gene>
    <name evidence="2" type="ORF">Daesc_006525</name>
</gene>
<name>A0AAX6MH94_9PEZI</name>
<dbReference type="AlphaFoldDB" id="A0AAX6MH94"/>
<reference evidence="2 3" key="1">
    <citation type="journal article" date="2024" name="Front Chem Biol">
        <title>Unveiling the potential of Daldinia eschscholtzii MFLUCC 19-0629 through bioactivity and bioinformatics studies for enhanced sustainable agriculture production.</title>
        <authorList>
            <person name="Brooks S."/>
            <person name="Weaver J.A."/>
            <person name="Klomchit A."/>
            <person name="Alharthi S.A."/>
            <person name="Onlamun T."/>
            <person name="Nurani R."/>
            <person name="Vong T.K."/>
            <person name="Alberti F."/>
            <person name="Greco C."/>
        </authorList>
    </citation>
    <scope>NUCLEOTIDE SEQUENCE [LARGE SCALE GENOMIC DNA]</scope>
    <source>
        <strain evidence="2">MFLUCC 19-0629</strain>
    </source>
</reference>
<sequence>MDALRSQLAETQGALTDKIFQVRQLRADHAAAQSAWTQQKQDFEAKLQQLEDEVRRLRQVNGTSEGDEKLPFDQGNKQHTRRISLVSLLRNESDIDNSVGRKGDGETVVVPRSRMQDIESKFKDITKKLTEKTELCESLQRQLQARRGIFDAVDACDVTDDQIIGRWEKLRDQIRTLSLDRFNETIQPKLVPEKSKEEFEHLSKHWKSYMTNGNLTSYIFRALIWRYLYTCLLSKYCRVWGKEYGDMATKLGRFLSTNTSGAEFEDWRIHTAQLLNKASQPDPTVVNDVTKKILDATTLFATGIDTEALTNSLAEIVTAAAELSTILARSRYLALMSDKPGSERTRGFAYQEATMQVRSHLGTTTIVDMIISPCLLKKEADYVVLVKADVIC</sequence>
<keyword evidence="3" id="KW-1185">Reference proteome</keyword>